<comment type="caution">
    <text evidence="1">The sequence shown here is derived from an EMBL/GenBank/DDBJ whole genome shotgun (WGS) entry which is preliminary data.</text>
</comment>
<organism evidence="1 2">
    <name type="scientific">Actinoplanes auranticolor</name>
    <dbReference type="NCBI Taxonomy" id="47988"/>
    <lineage>
        <taxon>Bacteria</taxon>
        <taxon>Bacillati</taxon>
        <taxon>Actinomycetota</taxon>
        <taxon>Actinomycetes</taxon>
        <taxon>Micromonosporales</taxon>
        <taxon>Micromonosporaceae</taxon>
        <taxon>Actinoplanes</taxon>
    </lineage>
</organism>
<evidence type="ECO:0000313" key="2">
    <source>
        <dbReference type="Proteomes" id="UP000681340"/>
    </source>
</evidence>
<evidence type="ECO:0000313" key="1">
    <source>
        <dbReference type="EMBL" id="GIM79459.1"/>
    </source>
</evidence>
<name>A0A919SXG6_9ACTN</name>
<keyword evidence="2" id="KW-1185">Reference proteome</keyword>
<dbReference type="AlphaFoldDB" id="A0A919SXG6"/>
<gene>
    <name evidence="1" type="ORF">Aau02nite_85890</name>
</gene>
<reference evidence="1" key="1">
    <citation type="submission" date="2021-03" db="EMBL/GenBank/DDBJ databases">
        <title>Whole genome shotgun sequence of Actinoplanes auranticolor NBRC 12245.</title>
        <authorList>
            <person name="Komaki H."/>
            <person name="Tamura T."/>
        </authorList>
    </citation>
    <scope>NUCLEOTIDE SEQUENCE</scope>
    <source>
        <strain evidence="1">NBRC 12245</strain>
    </source>
</reference>
<protein>
    <submittedName>
        <fullName evidence="1">Uncharacterized protein</fullName>
    </submittedName>
</protein>
<dbReference type="Proteomes" id="UP000681340">
    <property type="component" value="Unassembled WGS sequence"/>
</dbReference>
<accession>A0A919SXG6</accession>
<proteinExistence type="predicted"/>
<sequence>MDYQVSVNVEKIAQWQVRLSGLADAHKGQPIEAHLRAIAAELYAEVPEEWWTSQPAPLDNRVRNT</sequence>
<dbReference type="RefSeq" id="WP_212994381.1">
    <property type="nucleotide sequence ID" value="NZ_BAABEA010000048.1"/>
</dbReference>
<dbReference type="EMBL" id="BOQL01000082">
    <property type="protein sequence ID" value="GIM79459.1"/>
    <property type="molecule type" value="Genomic_DNA"/>
</dbReference>